<feature type="region of interest" description="Disordered" evidence="1">
    <location>
        <begin position="1"/>
        <end position="48"/>
    </location>
</feature>
<evidence type="ECO:0000313" key="2">
    <source>
        <dbReference type="EnsemblMetazoa" id="CJA39505.1"/>
    </source>
</evidence>
<protein>
    <submittedName>
        <fullName evidence="2">Uncharacterized protein</fullName>
    </submittedName>
</protein>
<evidence type="ECO:0000256" key="1">
    <source>
        <dbReference type="SAM" id="MobiDB-lite"/>
    </source>
</evidence>
<dbReference type="Proteomes" id="UP000005237">
    <property type="component" value="Unassembled WGS sequence"/>
</dbReference>
<sequence>MVEREEEKRNRDKEIQKAEKEQDELKKKQREDAEKHKKELNDMSKQHRNDVDEHFEKMSKMMQDQTSAAIKRIAEETTQRLQIVDASYDRVKKDAIESMYINFFNEYNALMLRGEDVQTALTDLCAVIDPGKDEFPYAIRDLHSEYNTDAALMDKQLSLLKQRMKTCFHISDEFKGELMKPLEHYEKSRNSVKNNGIQILMAAQVNMYTKVKSQQKQL</sequence>
<reference evidence="2" key="2">
    <citation type="submission" date="2022-06" db="UniProtKB">
        <authorList>
            <consortium name="EnsemblMetazoa"/>
        </authorList>
    </citation>
    <scope>IDENTIFICATION</scope>
    <source>
        <strain evidence="2">DF5081</strain>
    </source>
</reference>
<dbReference type="EnsemblMetazoa" id="CJA39505.1">
    <property type="protein sequence ID" value="CJA39505.1"/>
    <property type="gene ID" value="WBGene00215352"/>
</dbReference>
<name>A0A8R1EPP2_CAEJA</name>
<proteinExistence type="predicted"/>
<evidence type="ECO:0000313" key="3">
    <source>
        <dbReference type="Proteomes" id="UP000005237"/>
    </source>
</evidence>
<reference evidence="3" key="1">
    <citation type="submission" date="2010-08" db="EMBL/GenBank/DDBJ databases">
        <authorList>
            <consortium name="Caenorhabditis japonica Sequencing Consortium"/>
            <person name="Wilson R.K."/>
        </authorList>
    </citation>
    <scope>NUCLEOTIDE SEQUENCE [LARGE SCALE GENOMIC DNA]</scope>
    <source>
        <strain evidence="3">DF5081</strain>
    </source>
</reference>
<keyword evidence="3" id="KW-1185">Reference proteome</keyword>
<accession>A0A8R1EPP2</accession>
<organism evidence="2 3">
    <name type="scientific">Caenorhabditis japonica</name>
    <dbReference type="NCBI Taxonomy" id="281687"/>
    <lineage>
        <taxon>Eukaryota</taxon>
        <taxon>Metazoa</taxon>
        <taxon>Ecdysozoa</taxon>
        <taxon>Nematoda</taxon>
        <taxon>Chromadorea</taxon>
        <taxon>Rhabditida</taxon>
        <taxon>Rhabditina</taxon>
        <taxon>Rhabditomorpha</taxon>
        <taxon>Rhabditoidea</taxon>
        <taxon>Rhabditidae</taxon>
        <taxon>Peloderinae</taxon>
        <taxon>Caenorhabditis</taxon>
    </lineage>
</organism>